<evidence type="ECO:0000313" key="2">
    <source>
        <dbReference type="Proteomes" id="UP001062846"/>
    </source>
</evidence>
<accession>A0ACC0MB00</accession>
<dbReference type="Proteomes" id="UP001062846">
    <property type="component" value="Chromosome 9"/>
</dbReference>
<organism evidence="1 2">
    <name type="scientific">Rhododendron molle</name>
    <name type="common">Chinese azalea</name>
    <name type="synonym">Azalea mollis</name>
    <dbReference type="NCBI Taxonomy" id="49168"/>
    <lineage>
        <taxon>Eukaryota</taxon>
        <taxon>Viridiplantae</taxon>
        <taxon>Streptophyta</taxon>
        <taxon>Embryophyta</taxon>
        <taxon>Tracheophyta</taxon>
        <taxon>Spermatophyta</taxon>
        <taxon>Magnoliopsida</taxon>
        <taxon>eudicotyledons</taxon>
        <taxon>Gunneridae</taxon>
        <taxon>Pentapetalae</taxon>
        <taxon>asterids</taxon>
        <taxon>Ericales</taxon>
        <taxon>Ericaceae</taxon>
        <taxon>Ericoideae</taxon>
        <taxon>Rhodoreae</taxon>
        <taxon>Rhododendron</taxon>
    </lineage>
</organism>
<name>A0ACC0MB00_RHOML</name>
<gene>
    <name evidence="1" type="ORF">RHMOL_Rhmol09G0078700</name>
</gene>
<dbReference type="EMBL" id="CM046396">
    <property type="protein sequence ID" value="KAI8538130.1"/>
    <property type="molecule type" value="Genomic_DNA"/>
</dbReference>
<comment type="caution">
    <text evidence="1">The sequence shown here is derived from an EMBL/GenBank/DDBJ whole genome shotgun (WGS) entry which is preliminary data.</text>
</comment>
<reference evidence="1" key="1">
    <citation type="submission" date="2022-02" db="EMBL/GenBank/DDBJ databases">
        <title>Plant Genome Project.</title>
        <authorList>
            <person name="Zhang R.-G."/>
        </authorList>
    </citation>
    <scope>NUCLEOTIDE SEQUENCE</scope>
    <source>
        <strain evidence="1">AT1</strain>
    </source>
</reference>
<evidence type="ECO:0000313" key="1">
    <source>
        <dbReference type="EMBL" id="KAI8538130.1"/>
    </source>
</evidence>
<proteinExistence type="predicted"/>
<sequence>MPTIALTSNLAWNPLDRLQAFQLVLVSTCRSISPTNTILQRKCQPKLLSSKFRLHCQLKTEEMQIRKCSPFLESLFLSSDGVVASREWKTVPDIWRSSAEKFGDRVALVDPYHDPPSTMTYKQLEQDILDFSEGLRVIGVKPAEKLAFFADNSCRWLVADQGMQQFCLPVLCGIASHCYVSILDLGIMATGAINVVRGSRSSVEELLQIYNHSESVALVVDNPEFFNRIAETLCSQAAVRFVILVWGDKSCCTSEVLEGLPVYNYKDIIALGRESRMCLLDSHDARQHYIYEAISSDDVATIMYTSGTTGNPKGVMLTHKNLLHQINNLWDIVPAEPGDRFLSMLPTWHAYERASEYFIFTYGIELVYTTVKYLKEDLRRYQPNYLVSVPLVLETLYNGIQKQISTSSTARKLVALFFIKISLTYMDVKRIYEVRTSGLSIFKAINVTLVFSLLTDLVWDKDRFPLPVLLNGSGWLQGKCLTKSQKQCSFLVAAFDWLWARTISLILWPLHMLAKKLVYNKIQTAIGISKAGISGGGSLPSHVDRFFEAIDVKVQNGYGLTESSPVAVCRIPSCNVLGSVGHPIRHTEIRVVDFETGDVLPPGSKGIVEIKGPQVMKGYYKNESATKNALNEGGWLNTGDIGWIAPSHSLGRSRRCGGMVVLEGRAKDTIVLSTGENVEPSELEEAAMRSSLIQQIVVIGQDQRRLGAIIVPNKDEILATGKMSIIGADSSELSKENMTALLREELRKWTSQCSFHIGPILVIDEPFTIDNGLVTPTMKIRRDKVVAQYKLQIENLYK</sequence>
<keyword evidence="2" id="KW-1185">Reference proteome</keyword>
<protein>
    <submittedName>
        <fullName evidence="1">Uncharacterized protein</fullName>
    </submittedName>
</protein>